<dbReference type="Proteomes" id="UP000076925">
    <property type="component" value="Unassembled WGS sequence"/>
</dbReference>
<evidence type="ECO:0000259" key="1">
    <source>
        <dbReference type="Pfam" id="PF12146"/>
    </source>
</evidence>
<dbReference type="InterPro" id="IPR000073">
    <property type="entry name" value="AB_hydrolase_1"/>
</dbReference>
<keyword evidence="3" id="KW-1185">Reference proteome</keyword>
<organism evidence="2 3">
    <name type="scientific">Scytonema hofmannii PCC 7110</name>
    <dbReference type="NCBI Taxonomy" id="128403"/>
    <lineage>
        <taxon>Bacteria</taxon>
        <taxon>Bacillati</taxon>
        <taxon>Cyanobacteriota</taxon>
        <taxon>Cyanophyceae</taxon>
        <taxon>Nostocales</taxon>
        <taxon>Scytonemataceae</taxon>
        <taxon>Scytonema</taxon>
    </lineage>
</organism>
<reference evidence="2 3" key="1">
    <citation type="journal article" date="2013" name="Genome Biol. Evol.">
        <title>Genomes of Stigonematalean cyanobacteria (subsection V) and the evolution of oxygenic photosynthesis from prokaryotes to plastids.</title>
        <authorList>
            <person name="Dagan T."/>
            <person name="Roettger M."/>
            <person name="Stucken K."/>
            <person name="Landan G."/>
            <person name="Koch R."/>
            <person name="Major P."/>
            <person name="Gould S.B."/>
            <person name="Goremykin V.V."/>
            <person name="Rippka R."/>
            <person name="Tandeau de Marsac N."/>
            <person name="Gugger M."/>
            <person name="Lockhart P.J."/>
            <person name="Allen J.F."/>
            <person name="Brune I."/>
            <person name="Maus I."/>
            <person name="Puhler A."/>
            <person name="Martin W.F."/>
        </authorList>
    </citation>
    <scope>NUCLEOTIDE SEQUENCE [LARGE SCALE GENOMIC DNA]</scope>
    <source>
        <strain evidence="2 3">PCC 7110</strain>
    </source>
</reference>
<dbReference type="Pfam" id="PF12146">
    <property type="entry name" value="Hydrolase_4"/>
    <property type="match status" value="1"/>
</dbReference>
<sequence>MEHRSGSLKGFRGLKLYYQSWHPLGNSCAIVLIIHGLGSHSGLFSNVVEHLVGSGYAVYGLDLRGHGRSQGQRGHINTWSEFREDLKAFLKLIEVQHPGCPRFLLGHSLGGAIVLDYVLRFPTAVQGAIAMAPPLGRVGVSPVKLTLGRTLSQVMPRFALNTGFAGATVSRDQNVLATFTQDRLMHSWGSARLATEFLSAIAWIQSHANDLAVPILILHGGADRVALPEGSRVFFEKISFPDKERYEYPQSRHAIHRDLDYQEMLADLEDWLARHVKGRTLLPFRRRAVSDEYMLG</sequence>
<gene>
    <name evidence="2" type="ORF">WA1_33415</name>
</gene>
<dbReference type="RefSeq" id="WP_017743722.1">
    <property type="nucleotide sequence ID" value="NZ_KQ976354.1"/>
</dbReference>
<dbReference type="InterPro" id="IPR051044">
    <property type="entry name" value="MAG_DAG_Lipase"/>
</dbReference>
<dbReference type="STRING" id="128403.WA1_33415"/>
<proteinExistence type="predicted"/>
<dbReference type="SUPFAM" id="SSF53474">
    <property type="entry name" value="alpha/beta-Hydrolases"/>
    <property type="match status" value="1"/>
</dbReference>
<dbReference type="EMBL" id="ANNX02000036">
    <property type="protein sequence ID" value="KYC38912.1"/>
    <property type="molecule type" value="Genomic_DNA"/>
</dbReference>
<dbReference type="PRINTS" id="PR00111">
    <property type="entry name" value="ABHYDROLASE"/>
</dbReference>
<comment type="caution">
    <text evidence="2">The sequence shown here is derived from an EMBL/GenBank/DDBJ whole genome shotgun (WGS) entry which is preliminary data.</text>
</comment>
<dbReference type="Gene3D" id="3.40.50.1820">
    <property type="entry name" value="alpha/beta hydrolase"/>
    <property type="match status" value="1"/>
</dbReference>
<evidence type="ECO:0000313" key="2">
    <source>
        <dbReference type="EMBL" id="KYC38912.1"/>
    </source>
</evidence>
<protein>
    <submittedName>
        <fullName evidence="2">Lysophospholipase</fullName>
    </submittedName>
</protein>
<dbReference type="OrthoDB" id="9806902at2"/>
<dbReference type="InterPro" id="IPR022742">
    <property type="entry name" value="Hydrolase_4"/>
</dbReference>
<feature type="domain" description="Serine aminopeptidase S33" evidence="1">
    <location>
        <begin position="27"/>
        <end position="260"/>
    </location>
</feature>
<name>A0A139X2R5_9CYAN</name>
<evidence type="ECO:0000313" key="3">
    <source>
        <dbReference type="Proteomes" id="UP000076925"/>
    </source>
</evidence>
<dbReference type="PANTHER" id="PTHR11614">
    <property type="entry name" value="PHOSPHOLIPASE-RELATED"/>
    <property type="match status" value="1"/>
</dbReference>
<dbReference type="InterPro" id="IPR029058">
    <property type="entry name" value="AB_hydrolase_fold"/>
</dbReference>
<accession>A0A139X2R5</accession>
<dbReference type="AlphaFoldDB" id="A0A139X2R5"/>